<dbReference type="Gene3D" id="3.40.50.300">
    <property type="entry name" value="P-loop containing nucleotide triphosphate hydrolases"/>
    <property type="match status" value="1"/>
</dbReference>
<dbReference type="Gramene" id="TuG1812G0400001111.01.T01">
    <property type="protein sequence ID" value="TuG1812G0400001111.01.T01"/>
    <property type="gene ID" value="TuG1812G0400001111.01"/>
</dbReference>
<organism evidence="1 2">
    <name type="scientific">Triticum urartu</name>
    <name type="common">Red wild einkorn</name>
    <name type="synonym">Crithodium urartu</name>
    <dbReference type="NCBI Taxonomy" id="4572"/>
    <lineage>
        <taxon>Eukaryota</taxon>
        <taxon>Viridiplantae</taxon>
        <taxon>Streptophyta</taxon>
        <taxon>Embryophyta</taxon>
        <taxon>Tracheophyta</taxon>
        <taxon>Spermatophyta</taxon>
        <taxon>Magnoliopsida</taxon>
        <taxon>Liliopsida</taxon>
        <taxon>Poales</taxon>
        <taxon>Poaceae</taxon>
        <taxon>BOP clade</taxon>
        <taxon>Pooideae</taxon>
        <taxon>Triticodae</taxon>
        <taxon>Triticeae</taxon>
        <taxon>Triticinae</taxon>
        <taxon>Triticum</taxon>
    </lineage>
</organism>
<evidence type="ECO:0000313" key="1">
    <source>
        <dbReference type="EnsemblPlants" id="TuG1812G0400001111.01.T01"/>
    </source>
</evidence>
<reference evidence="1" key="2">
    <citation type="submission" date="2018-03" db="EMBL/GenBank/DDBJ databases">
        <title>The Triticum urartu genome reveals the dynamic nature of wheat genome evolution.</title>
        <authorList>
            <person name="Ling H."/>
            <person name="Ma B."/>
            <person name="Shi X."/>
            <person name="Liu H."/>
            <person name="Dong L."/>
            <person name="Sun H."/>
            <person name="Cao Y."/>
            <person name="Gao Q."/>
            <person name="Zheng S."/>
            <person name="Li Y."/>
            <person name="Yu Y."/>
            <person name="Du H."/>
            <person name="Qi M."/>
            <person name="Li Y."/>
            <person name="Yu H."/>
            <person name="Cui Y."/>
            <person name="Wang N."/>
            <person name="Chen C."/>
            <person name="Wu H."/>
            <person name="Zhao Y."/>
            <person name="Zhang J."/>
            <person name="Li Y."/>
            <person name="Zhou W."/>
            <person name="Zhang B."/>
            <person name="Hu W."/>
            <person name="Eijk M."/>
            <person name="Tang J."/>
            <person name="Witsenboer H."/>
            <person name="Zhao S."/>
            <person name="Li Z."/>
            <person name="Zhang A."/>
            <person name="Wang D."/>
            <person name="Liang C."/>
        </authorList>
    </citation>
    <scope>NUCLEOTIDE SEQUENCE [LARGE SCALE GENOMIC DNA]</scope>
    <source>
        <strain evidence="1">cv. G1812</strain>
    </source>
</reference>
<accession>A0A8R7Q2D0</accession>
<dbReference type="AlphaFoldDB" id="A0A8R7Q2D0"/>
<evidence type="ECO:0000313" key="2">
    <source>
        <dbReference type="Proteomes" id="UP000015106"/>
    </source>
</evidence>
<dbReference type="EnsemblPlants" id="TuG1812G0400001111.01.T01">
    <property type="protein sequence ID" value="TuG1812G0400001111.01.T01"/>
    <property type="gene ID" value="TuG1812G0400001111.01"/>
</dbReference>
<protein>
    <submittedName>
        <fullName evidence="1">Uncharacterized protein</fullName>
    </submittedName>
</protein>
<dbReference type="InterPro" id="IPR027417">
    <property type="entry name" value="P-loop_NTPase"/>
</dbReference>
<proteinExistence type="predicted"/>
<reference evidence="1" key="3">
    <citation type="submission" date="2022-06" db="UniProtKB">
        <authorList>
            <consortium name="EnsemblPlants"/>
        </authorList>
    </citation>
    <scope>IDENTIFICATION</scope>
</reference>
<sequence>MARSSAPTSTIPQRTISLNRLTMIFVETKREADSLRYWLYNRGFLATAIHGDKTQEVRLGSGLLGAAHHNQT</sequence>
<dbReference type="Proteomes" id="UP000015106">
    <property type="component" value="Chromosome 4"/>
</dbReference>
<name>A0A8R7Q2D0_TRIUA</name>
<reference evidence="2" key="1">
    <citation type="journal article" date="2013" name="Nature">
        <title>Draft genome of the wheat A-genome progenitor Triticum urartu.</title>
        <authorList>
            <person name="Ling H.Q."/>
            <person name="Zhao S."/>
            <person name="Liu D."/>
            <person name="Wang J."/>
            <person name="Sun H."/>
            <person name="Zhang C."/>
            <person name="Fan H."/>
            <person name="Li D."/>
            <person name="Dong L."/>
            <person name="Tao Y."/>
            <person name="Gao C."/>
            <person name="Wu H."/>
            <person name="Li Y."/>
            <person name="Cui Y."/>
            <person name="Guo X."/>
            <person name="Zheng S."/>
            <person name="Wang B."/>
            <person name="Yu K."/>
            <person name="Liang Q."/>
            <person name="Yang W."/>
            <person name="Lou X."/>
            <person name="Chen J."/>
            <person name="Feng M."/>
            <person name="Jian J."/>
            <person name="Zhang X."/>
            <person name="Luo G."/>
            <person name="Jiang Y."/>
            <person name="Liu J."/>
            <person name="Wang Z."/>
            <person name="Sha Y."/>
            <person name="Zhang B."/>
            <person name="Wu H."/>
            <person name="Tang D."/>
            <person name="Shen Q."/>
            <person name="Xue P."/>
            <person name="Zou S."/>
            <person name="Wang X."/>
            <person name="Liu X."/>
            <person name="Wang F."/>
            <person name="Yang Y."/>
            <person name="An X."/>
            <person name="Dong Z."/>
            <person name="Zhang K."/>
            <person name="Zhang X."/>
            <person name="Luo M.C."/>
            <person name="Dvorak J."/>
            <person name="Tong Y."/>
            <person name="Wang J."/>
            <person name="Yang H."/>
            <person name="Li Z."/>
            <person name="Wang D."/>
            <person name="Zhang A."/>
            <person name="Wang J."/>
        </authorList>
    </citation>
    <scope>NUCLEOTIDE SEQUENCE</scope>
    <source>
        <strain evidence="2">cv. G1812</strain>
    </source>
</reference>
<dbReference type="SUPFAM" id="SSF52540">
    <property type="entry name" value="P-loop containing nucleoside triphosphate hydrolases"/>
    <property type="match status" value="1"/>
</dbReference>
<keyword evidence="2" id="KW-1185">Reference proteome</keyword>